<feature type="region of interest" description="Disordered" evidence="12">
    <location>
        <begin position="510"/>
        <end position="561"/>
    </location>
</feature>
<feature type="chain" id="PRO_5044777776" evidence="14">
    <location>
        <begin position="19"/>
        <end position="668"/>
    </location>
</feature>
<dbReference type="InterPro" id="IPR023415">
    <property type="entry name" value="LDLR_class-A_CS"/>
</dbReference>
<dbReference type="Proteomes" id="UP001634394">
    <property type="component" value="Unassembled WGS sequence"/>
</dbReference>
<keyword evidence="9" id="KW-0325">Glycoprotein</keyword>
<dbReference type="PROSITE" id="PS50068">
    <property type="entry name" value="LDLRA_2"/>
    <property type="match status" value="4"/>
</dbReference>
<dbReference type="PANTHER" id="PTHR24023">
    <property type="entry name" value="COLLAGEN ALPHA"/>
    <property type="match status" value="1"/>
</dbReference>
<keyword evidence="6 13" id="KW-0472">Membrane</keyword>
<feature type="region of interest" description="Disordered" evidence="12">
    <location>
        <begin position="123"/>
        <end position="320"/>
    </location>
</feature>
<keyword evidence="3 13" id="KW-0812">Transmembrane</keyword>
<feature type="disulfide bond" evidence="10">
    <location>
        <begin position="399"/>
        <end position="411"/>
    </location>
</feature>
<feature type="compositionally biased region" description="Basic and acidic residues" evidence="12">
    <location>
        <begin position="182"/>
        <end position="199"/>
    </location>
</feature>
<feature type="signal peptide" evidence="14">
    <location>
        <begin position="1"/>
        <end position="18"/>
    </location>
</feature>
<dbReference type="Pfam" id="PF01391">
    <property type="entry name" value="Collagen"/>
    <property type="match status" value="2"/>
</dbReference>
<organism evidence="15 16">
    <name type="scientific">Sinanodonta woodiana</name>
    <name type="common">Chinese pond mussel</name>
    <name type="synonym">Anodonta woodiana</name>
    <dbReference type="NCBI Taxonomy" id="1069815"/>
    <lineage>
        <taxon>Eukaryota</taxon>
        <taxon>Metazoa</taxon>
        <taxon>Spiralia</taxon>
        <taxon>Lophotrochozoa</taxon>
        <taxon>Mollusca</taxon>
        <taxon>Bivalvia</taxon>
        <taxon>Autobranchia</taxon>
        <taxon>Heteroconchia</taxon>
        <taxon>Palaeoheterodonta</taxon>
        <taxon>Unionida</taxon>
        <taxon>Unionoidea</taxon>
        <taxon>Unionidae</taxon>
        <taxon>Unioninae</taxon>
        <taxon>Sinanodonta</taxon>
    </lineage>
</organism>
<evidence type="ECO:0000256" key="14">
    <source>
        <dbReference type="SAM" id="SignalP"/>
    </source>
</evidence>
<dbReference type="PRINTS" id="PR00261">
    <property type="entry name" value="LDLRECEPTOR"/>
</dbReference>
<dbReference type="PROSITE" id="PS01209">
    <property type="entry name" value="LDLRA_1"/>
    <property type="match status" value="3"/>
</dbReference>
<evidence type="ECO:0000256" key="2">
    <source>
        <dbReference type="ARBA" id="ARBA00004308"/>
    </source>
</evidence>
<feature type="disulfide bond" evidence="10">
    <location>
        <begin position="406"/>
        <end position="424"/>
    </location>
</feature>
<keyword evidence="16" id="KW-1185">Reference proteome</keyword>
<feature type="transmembrane region" description="Helical" evidence="13">
    <location>
        <begin position="647"/>
        <end position="667"/>
    </location>
</feature>
<evidence type="ECO:0000256" key="11">
    <source>
        <dbReference type="SAM" id="Coils"/>
    </source>
</evidence>
<dbReference type="GO" id="GO:0012505">
    <property type="term" value="C:endomembrane system"/>
    <property type="evidence" value="ECO:0007669"/>
    <property type="project" value="UniProtKB-SubCell"/>
</dbReference>
<evidence type="ECO:0000256" key="5">
    <source>
        <dbReference type="ARBA" id="ARBA00022989"/>
    </source>
</evidence>
<gene>
    <name evidence="15" type="ORF">ACJMK2_012013</name>
</gene>
<dbReference type="FunFam" id="4.10.400.10:FF:000045">
    <property type="entry name" value="Low-density lipoprotein receptor-related protein 2"/>
    <property type="match status" value="1"/>
</dbReference>
<dbReference type="SMART" id="SM00192">
    <property type="entry name" value="LDLa"/>
    <property type="match status" value="4"/>
</dbReference>
<reference evidence="15 16" key="1">
    <citation type="submission" date="2024-11" db="EMBL/GenBank/DDBJ databases">
        <title>Chromosome-level genome assembly of the freshwater bivalve Anodonta woodiana.</title>
        <authorList>
            <person name="Chen X."/>
        </authorList>
    </citation>
    <scope>NUCLEOTIDE SEQUENCE [LARGE SCALE GENOMIC DNA]</scope>
    <source>
        <strain evidence="15">MN2024</strain>
        <tissue evidence="15">Gills</tissue>
    </source>
</reference>
<feature type="disulfide bond" evidence="10">
    <location>
        <begin position="443"/>
        <end position="461"/>
    </location>
</feature>
<accession>A0ABD3V9W3</accession>
<comment type="caution">
    <text evidence="15">The sequence shown here is derived from an EMBL/GenBank/DDBJ whole genome shotgun (WGS) entry which is preliminary data.</text>
</comment>
<evidence type="ECO:0000256" key="7">
    <source>
        <dbReference type="ARBA" id="ARBA00023157"/>
    </source>
</evidence>
<dbReference type="InterPro" id="IPR036055">
    <property type="entry name" value="LDL_receptor-like_sf"/>
</dbReference>
<evidence type="ECO:0000256" key="1">
    <source>
        <dbReference type="ARBA" id="ARBA00004167"/>
    </source>
</evidence>
<sequence>MLQLTMYCTFCILWFVLAITVNSSGNYGIQNYYHQPTVRNKCIRCVKEEDRKCWDYQIKRYVMKKVCVQYHESCCPGFDGANCDKACFSCEKLREIEQKHTAVYHKVVTLETKIINITSIKGGSGGSRECNCPPGPKGRDGQPGLPGPSGPQGPPGRDGFPGQKGLNGVPGFPGPEGLPGQRGERGEKGDKGTRGEKGEMGGMGPQGPPGPPGANVSVTGDCNCPAGPQGLPGPRGVPGIRGEAGDPGPPGRNGLPGQKGDPGVSGPAGLPGMPGASGLPGQKGESGPAGLNGMKGDVGPKGSAGEPGIPGLPGIPGDETESFKELRENFTILERRFDNSETRIKELERIITELTTKYLNCKLNCTDTSFACACGMCIPVQMKCDGFPHCPDGSDESNCGCSGFECNDGTCLPLNRKCDGFPDCTDGSDESNTDCKRCSGFECSDGKCISLDRKCDGFPDCADGSDESNTDCKAPISCNEGKFGCADGSKCIDRETRCDGVSDCPDNSDEHNCSVSSSPATPTPPETPRPGTEDILSTTEGSGTTDDDQEPITTVPSDEPFNCTSEFLRRVNEAKKFGFPPPPPLVSEGPIREKQCQSLKERMSRRKRDRQIAQSVLGDDSEDFMIDVEDLASLSSERLISAKASKASAMSLASFFILCLQFVFVALF</sequence>
<evidence type="ECO:0000256" key="6">
    <source>
        <dbReference type="ARBA" id="ARBA00023136"/>
    </source>
</evidence>
<proteinExistence type="predicted"/>
<evidence type="ECO:0000256" key="12">
    <source>
        <dbReference type="SAM" id="MobiDB-lite"/>
    </source>
</evidence>
<feature type="disulfide bond" evidence="10">
    <location>
        <begin position="498"/>
        <end position="513"/>
    </location>
</feature>
<feature type="disulfide bond" evidence="10">
    <location>
        <begin position="372"/>
        <end position="390"/>
    </location>
</feature>
<comment type="caution">
    <text evidence="10">Lacks conserved residue(s) required for the propagation of feature annotation.</text>
</comment>
<feature type="disulfide bond" evidence="10">
    <location>
        <begin position="384"/>
        <end position="399"/>
    </location>
</feature>
<evidence type="ECO:0000256" key="4">
    <source>
        <dbReference type="ARBA" id="ARBA00022737"/>
    </source>
</evidence>
<dbReference type="AlphaFoldDB" id="A0ABD3V9W3"/>
<evidence type="ECO:0000256" key="9">
    <source>
        <dbReference type="ARBA" id="ARBA00023180"/>
    </source>
</evidence>
<evidence type="ECO:0000256" key="13">
    <source>
        <dbReference type="SAM" id="Phobius"/>
    </source>
</evidence>
<keyword evidence="8" id="KW-0675">Receptor</keyword>
<protein>
    <submittedName>
        <fullName evidence="15">Uncharacterized protein</fullName>
    </submittedName>
</protein>
<comment type="subcellular location">
    <subcellularLocation>
        <location evidence="2">Endomembrane system</location>
    </subcellularLocation>
    <subcellularLocation>
        <location evidence="1">Membrane</location>
        <topology evidence="1">Single-pass membrane protein</topology>
    </subcellularLocation>
</comment>
<dbReference type="Pfam" id="PF00057">
    <property type="entry name" value="Ldl_recept_a"/>
    <property type="match status" value="3"/>
</dbReference>
<dbReference type="GO" id="GO:0016020">
    <property type="term" value="C:membrane"/>
    <property type="evidence" value="ECO:0007669"/>
    <property type="project" value="UniProtKB-SubCell"/>
</dbReference>
<dbReference type="Gene3D" id="4.10.400.10">
    <property type="entry name" value="Low-density Lipoprotein Receptor"/>
    <property type="match status" value="4"/>
</dbReference>
<feature type="compositionally biased region" description="Pro residues" evidence="12">
    <location>
        <begin position="145"/>
        <end position="154"/>
    </location>
</feature>
<evidence type="ECO:0000313" key="16">
    <source>
        <dbReference type="Proteomes" id="UP001634394"/>
    </source>
</evidence>
<dbReference type="InterPro" id="IPR002172">
    <property type="entry name" value="LDrepeatLR_classA_rpt"/>
</dbReference>
<evidence type="ECO:0000256" key="8">
    <source>
        <dbReference type="ARBA" id="ARBA00023170"/>
    </source>
</evidence>
<evidence type="ECO:0000256" key="3">
    <source>
        <dbReference type="ARBA" id="ARBA00022692"/>
    </source>
</evidence>
<dbReference type="InterPro" id="IPR050149">
    <property type="entry name" value="Collagen_superfamily"/>
</dbReference>
<evidence type="ECO:0000256" key="10">
    <source>
        <dbReference type="PROSITE-ProRule" id="PRU00124"/>
    </source>
</evidence>
<keyword evidence="7 10" id="KW-1015">Disulfide bond</keyword>
<keyword evidence="11" id="KW-0175">Coiled coil</keyword>
<dbReference type="EMBL" id="JBJQND010000013">
    <property type="protein sequence ID" value="KAL3857335.1"/>
    <property type="molecule type" value="Genomic_DNA"/>
</dbReference>
<name>A0ABD3V9W3_SINWO</name>
<feature type="disulfide bond" evidence="10">
    <location>
        <begin position="365"/>
        <end position="377"/>
    </location>
</feature>
<dbReference type="PANTHER" id="PTHR24023:SF1112">
    <property type="entry name" value="COL_CUTICLE_N DOMAIN-CONTAINING PROTEIN-RELATED"/>
    <property type="match status" value="1"/>
</dbReference>
<dbReference type="InterPro" id="IPR008160">
    <property type="entry name" value="Collagen"/>
</dbReference>
<keyword evidence="4" id="KW-0677">Repeat</keyword>
<dbReference type="SUPFAM" id="SSF57424">
    <property type="entry name" value="LDL receptor-like module"/>
    <property type="match status" value="4"/>
</dbReference>
<dbReference type="CDD" id="cd00112">
    <property type="entry name" value="LDLa"/>
    <property type="match status" value="4"/>
</dbReference>
<evidence type="ECO:0000313" key="15">
    <source>
        <dbReference type="EMBL" id="KAL3857335.1"/>
    </source>
</evidence>
<keyword evidence="14" id="KW-0732">Signal</keyword>
<feature type="coiled-coil region" evidence="11">
    <location>
        <begin position="323"/>
        <end position="357"/>
    </location>
</feature>
<keyword evidence="5 13" id="KW-1133">Transmembrane helix</keyword>